<sequence>MLPLLDTSEIMAYTGARKSTIERVARCYKLTGKPCKESQSGNSGRTRMMDLEDIEYMHGHLSRSCDMYLDELRDEISQARGKHLSLSTIWRTLHRTGYSRKKVSVLTLQLL</sequence>
<organism evidence="1 2">
    <name type="scientific">Suillus fuscotomentosus</name>
    <dbReference type="NCBI Taxonomy" id="1912939"/>
    <lineage>
        <taxon>Eukaryota</taxon>
        <taxon>Fungi</taxon>
        <taxon>Dikarya</taxon>
        <taxon>Basidiomycota</taxon>
        <taxon>Agaricomycotina</taxon>
        <taxon>Agaricomycetes</taxon>
        <taxon>Agaricomycetidae</taxon>
        <taxon>Boletales</taxon>
        <taxon>Suillineae</taxon>
        <taxon>Suillaceae</taxon>
        <taxon>Suillus</taxon>
    </lineage>
</organism>
<name>A0AAD4HN65_9AGAM</name>
<dbReference type="EMBL" id="JABBWK010000016">
    <property type="protein sequence ID" value="KAG1902652.1"/>
    <property type="molecule type" value="Genomic_DNA"/>
</dbReference>
<dbReference type="AlphaFoldDB" id="A0AAD4HN65"/>
<dbReference type="SUPFAM" id="SSF46689">
    <property type="entry name" value="Homeodomain-like"/>
    <property type="match status" value="1"/>
</dbReference>
<protein>
    <submittedName>
        <fullName evidence="1">Uncharacterized protein</fullName>
    </submittedName>
</protein>
<evidence type="ECO:0000313" key="2">
    <source>
        <dbReference type="Proteomes" id="UP001195769"/>
    </source>
</evidence>
<gene>
    <name evidence="1" type="ORF">F5891DRAFT_1022644</name>
</gene>
<keyword evidence="2" id="KW-1185">Reference proteome</keyword>
<dbReference type="GeneID" id="64655541"/>
<comment type="caution">
    <text evidence="1">The sequence shown here is derived from an EMBL/GenBank/DDBJ whole genome shotgun (WGS) entry which is preliminary data.</text>
</comment>
<evidence type="ECO:0000313" key="1">
    <source>
        <dbReference type="EMBL" id="KAG1902652.1"/>
    </source>
</evidence>
<dbReference type="RefSeq" id="XP_041228227.1">
    <property type="nucleotide sequence ID" value="XM_041361243.1"/>
</dbReference>
<dbReference type="Proteomes" id="UP001195769">
    <property type="component" value="Unassembled WGS sequence"/>
</dbReference>
<proteinExistence type="predicted"/>
<dbReference type="InterPro" id="IPR009057">
    <property type="entry name" value="Homeodomain-like_sf"/>
</dbReference>
<reference evidence="1" key="1">
    <citation type="journal article" date="2020" name="New Phytol.">
        <title>Comparative genomics reveals dynamic genome evolution in host specialist ectomycorrhizal fungi.</title>
        <authorList>
            <person name="Lofgren L.A."/>
            <person name="Nguyen N.H."/>
            <person name="Vilgalys R."/>
            <person name="Ruytinx J."/>
            <person name="Liao H.L."/>
            <person name="Branco S."/>
            <person name="Kuo A."/>
            <person name="LaButti K."/>
            <person name="Lipzen A."/>
            <person name="Andreopoulos W."/>
            <person name="Pangilinan J."/>
            <person name="Riley R."/>
            <person name="Hundley H."/>
            <person name="Na H."/>
            <person name="Barry K."/>
            <person name="Grigoriev I.V."/>
            <person name="Stajich J.E."/>
            <person name="Kennedy P.G."/>
        </authorList>
    </citation>
    <scope>NUCLEOTIDE SEQUENCE</scope>
    <source>
        <strain evidence="1">FC203</strain>
    </source>
</reference>
<accession>A0AAD4HN65</accession>